<evidence type="ECO:0000256" key="2">
    <source>
        <dbReference type="ARBA" id="ARBA00023125"/>
    </source>
</evidence>
<dbReference type="GO" id="GO:0005634">
    <property type="term" value="C:nucleus"/>
    <property type="evidence" value="ECO:0007669"/>
    <property type="project" value="UniProtKB-SubCell"/>
</dbReference>
<organism evidence="7 8">
    <name type="scientific">Aphis gossypii</name>
    <name type="common">Cotton aphid</name>
    <dbReference type="NCBI Taxonomy" id="80765"/>
    <lineage>
        <taxon>Eukaryota</taxon>
        <taxon>Metazoa</taxon>
        <taxon>Ecdysozoa</taxon>
        <taxon>Arthropoda</taxon>
        <taxon>Hexapoda</taxon>
        <taxon>Insecta</taxon>
        <taxon>Pterygota</taxon>
        <taxon>Neoptera</taxon>
        <taxon>Paraneoptera</taxon>
        <taxon>Hemiptera</taxon>
        <taxon>Sternorrhyncha</taxon>
        <taxon>Aphidomorpha</taxon>
        <taxon>Aphidoidea</taxon>
        <taxon>Aphididae</taxon>
        <taxon>Aphidini</taxon>
        <taxon>Aphis</taxon>
        <taxon>Aphis</taxon>
    </lineage>
</organism>
<dbReference type="PROSITE" id="PS00345">
    <property type="entry name" value="ETS_DOMAIN_1"/>
    <property type="match status" value="1"/>
</dbReference>
<dbReference type="InterPro" id="IPR036390">
    <property type="entry name" value="WH_DNA-bd_sf"/>
</dbReference>
<feature type="domain" description="ETS" evidence="5">
    <location>
        <begin position="818"/>
        <end position="898"/>
    </location>
</feature>
<feature type="region of interest" description="Disordered" evidence="4">
    <location>
        <begin position="187"/>
        <end position="229"/>
    </location>
</feature>
<comment type="similarity">
    <text evidence="1 3">Belongs to the ETS family.</text>
</comment>
<keyword evidence="2 3" id="KW-0238">DNA-binding</keyword>
<dbReference type="PROSITE" id="PS51433">
    <property type="entry name" value="PNT"/>
    <property type="match status" value="1"/>
</dbReference>
<feature type="compositionally biased region" description="Polar residues" evidence="4">
    <location>
        <begin position="195"/>
        <end position="215"/>
    </location>
</feature>
<dbReference type="PANTHER" id="PTHR11849:SF289">
    <property type="entry name" value="ETS-LIKE PROTEIN POINTED"/>
    <property type="match status" value="1"/>
</dbReference>
<feature type="compositionally biased region" description="Low complexity" evidence="4">
    <location>
        <begin position="328"/>
        <end position="342"/>
    </location>
</feature>
<dbReference type="InterPro" id="IPR046328">
    <property type="entry name" value="ETS_fam"/>
</dbReference>
<dbReference type="EMBL" id="OU899036">
    <property type="protein sequence ID" value="CAH1733185.1"/>
    <property type="molecule type" value="Genomic_DNA"/>
</dbReference>
<evidence type="ECO:0008006" key="9">
    <source>
        <dbReference type="Google" id="ProtNLM"/>
    </source>
</evidence>
<accession>A0A9P0NR57</accession>
<dbReference type="SMART" id="SM00413">
    <property type="entry name" value="ETS"/>
    <property type="match status" value="1"/>
</dbReference>
<gene>
    <name evidence="7" type="ORF">APHIGO_LOCUS9536</name>
</gene>
<feature type="compositionally biased region" description="Low complexity" evidence="4">
    <location>
        <begin position="516"/>
        <end position="542"/>
    </location>
</feature>
<dbReference type="Pfam" id="PF02198">
    <property type="entry name" value="SAM_PNT"/>
    <property type="match status" value="2"/>
</dbReference>
<feature type="compositionally biased region" description="Polar residues" evidence="4">
    <location>
        <begin position="301"/>
        <end position="314"/>
    </location>
</feature>
<feature type="compositionally biased region" description="Polar residues" evidence="4">
    <location>
        <begin position="649"/>
        <end position="681"/>
    </location>
</feature>
<dbReference type="Pfam" id="PF00178">
    <property type="entry name" value="Ets"/>
    <property type="match status" value="1"/>
</dbReference>
<keyword evidence="3" id="KW-0539">Nucleus</keyword>
<dbReference type="SUPFAM" id="SSF47769">
    <property type="entry name" value="SAM/Pointed domain"/>
    <property type="match status" value="2"/>
</dbReference>
<feature type="compositionally biased region" description="Basic residues" evidence="4">
    <location>
        <begin position="318"/>
        <end position="327"/>
    </location>
</feature>
<keyword evidence="8" id="KW-1185">Reference proteome</keyword>
<reference evidence="7" key="1">
    <citation type="submission" date="2022-02" db="EMBL/GenBank/DDBJ databases">
        <authorList>
            <person name="King R."/>
        </authorList>
    </citation>
    <scope>NUCLEOTIDE SEQUENCE</scope>
</reference>
<dbReference type="InterPro" id="IPR036388">
    <property type="entry name" value="WH-like_DNA-bd_sf"/>
</dbReference>
<feature type="compositionally biased region" description="Low complexity" evidence="4">
    <location>
        <begin position="580"/>
        <end position="599"/>
    </location>
</feature>
<feature type="region of interest" description="Disordered" evidence="4">
    <location>
        <begin position="454"/>
        <end position="475"/>
    </location>
</feature>
<evidence type="ECO:0000259" key="6">
    <source>
        <dbReference type="PROSITE" id="PS51433"/>
    </source>
</evidence>
<dbReference type="Proteomes" id="UP001154329">
    <property type="component" value="Chromosome 3"/>
</dbReference>
<evidence type="ECO:0000313" key="7">
    <source>
        <dbReference type="EMBL" id="CAH1733185.1"/>
    </source>
</evidence>
<dbReference type="Gene3D" id="1.10.150.50">
    <property type="entry name" value="Transcription Factor, Ets-1"/>
    <property type="match status" value="2"/>
</dbReference>
<reference evidence="7" key="2">
    <citation type="submission" date="2022-10" db="EMBL/GenBank/DDBJ databases">
        <authorList>
            <consortium name="ENA_rothamsted_submissions"/>
            <consortium name="culmorum"/>
            <person name="King R."/>
        </authorList>
    </citation>
    <scope>NUCLEOTIDE SEQUENCE</scope>
</reference>
<dbReference type="GO" id="GO:0000981">
    <property type="term" value="F:DNA-binding transcription factor activity, RNA polymerase II-specific"/>
    <property type="evidence" value="ECO:0007669"/>
    <property type="project" value="TreeGrafter"/>
</dbReference>
<dbReference type="GO" id="GO:0043565">
    <property type="term" value="F:sequence-specific DNA binding"/>
    <property type="evidence" value="ECO:0007669"/>
    <property type="project" value="InterPro"/>
</dbReference>
<feature type="compositionally biased region" description="Acidic residues" evidence="4">
    <location>
        <begin position="343"/>
        <end position="363"/>
    </location>
</feature>
<dbReference type="AlphaFoldDB" id="A0A9P0NR57"/>
<dbReference type="InterPro" id="IPR003118">
    <property type="entry name" value="Pointed_dom"/>
</dbReference>
<feature type="compositionally biased region" description="Low complexity" evidence="4">
    <location>
        <begin position="564"/>
        <end position="573"/>
    </location>
</feature>
<evidence type="ECO:0000256" key="3">
    <source>
        <dbReference type="RuleBase" id="RU004019"/>
    </source>
</evidence>
<evidence type="ECO:0000256" key="4">
    <source>
        <dbReference type="SAM" id="MobiDB-lite"/>
    </source>
</evidence>
<feature type="compositionally biased region" description="Basic residues" evidence="4">
    <location>
        <begin position="729"/>
        <end position="743"/>
    </location>
</feature>
<dbReference type="Gene3D" id="1.10.10.10">
    <property type="entry name" value="Winged helix-like DNA-binding domain superfamily/Winged helix DNA-binding domain"/>
    <property type="match status" value="1"/>
</dbReference>
<dbReference type="SMART" id="SM00251">
    <property type="entry name" value="SAM_PNT"/>
    <property type="match status" value="2"/>
</dbReference>
<dbReference type="SUPFAM" id="SSF46785">
    <property type="entry name" value="Winged helix' DNA-binding domain"/>
    <property type="match status" value="1"/>
</dbReference>
<dbReference type="FunFam" id="1.10.10.10:FF:001050">
    <property type="entry name" value="Predicted protein"/>
    <property type="match status" value="1"/>
</dbReference>
<protein>
    <recommendedName>
        <fullName evidence="9">ETS-like protein pointed</fullName>
    </recommendedName>
</protein>
<sequence length="930" mass="103946">MDSDEDFKHYSSCYYDDDTDRAFYPENAQHQLQLDTKSWLDCDKTSVVTHQQSQCLPHQRILDNIVTSSNKVRNSKNAERWTRNSELSRDLTCDVDTISLRSDMSSGGEDFQSSPNMMPSSVSSTIMLNSNSTSSTNDMNGAVTSENSCGGLVVIKQEPNSLQDYKSITTNYSNNTTEGCNMLQKVPSLSDLSDPENSLDQTPSAVNTNSTNNAGGQLVPPPLTPGTNKKMTEALQATFASWEKERHKLNVPKDPRLWTEAQAAHWFWWAYREFSVPEPPPTPLLRRVVCGASQFQKFTTASPNTTIMGRSSQMIRERVRRGRRRLRSSGNCNGGSKSPGSSNDDDDNDPDKDLQDDDDEPYDELVSSSSSGGNRPLYARKGRHLCNMGRERFVAEAPPFLGDILWEHLEMMQRDVDRAASIPMFGGGNQHVSSLHNTSSNSNNSNFYHENFVQHQQHRHQVDDNSGLFSSYPVPAASEPQHIRLQSPPHRLNHRNRNLHHNQQYETGITYSANLGTTTPPSQTGGSGSTTPDNNIAGAGLMVSGGGGDNAMESTVSSPPDLYPQQQPSAPQPTAIPLIQQQQQQQQLMQQQQQQNRYQQQRDYHHQQQHRANHRYIQQQQQQDNYAGEQQPYPTTSGSPYLDAGGGTTSPYLTAGSSVPPSQSAAQTVPNGATTTTGPAHQTSAASAAAALAAVDHWAAAAAAAGADSALQLQFMHQQQQQYQQQQQQHHHGHQQQQQHHHQQQQQQQQQHLHHHHYNNNNPHVQQQHQQQHHLMVPGGGNNNMSVDIKPCLQLQAPPLITGYTPNGGPCFTGSGPIQLWQFLLELLTDRACKAFISWTGDDWEFKLTDPDEVARRWGVRKNKPKMNYEKLSRGLRYYYDKNIIHKTAGKRYVYKFVCDLESLLGYSAQQLHALVDFKPECGNNNKDDE</sequence>
<name>A0A9P0NR57_APHGO</name>
<dbReference type="GO" id="GO:0030154">
    <property type="term" value="P:cell differentiation"/>
    <property type="evidence" value="ECO:0007669"/>
    <property type="project" value="TreeGrafter"/>
</dbReference>
<dbReference type="PROSITE" id="PS50061">
    <property type="entry name" value="ETS_DOMAIN_3"/>
    <property type="match status" value="1"/>
</dbReference>
<dbReference type="InterPro" id="IPR000418">
    <property type="entry name" value="Ets_dom"/>
</dbReference>
<feature type="region of interest" description="Disordered" evidence="4">
    <location>
        <begin position="301"/>
        <end position="378"/>
    </location>
</feature>
<feature type="region of interest" description="Disordered" evidence="4">
    <location>
        <begin position="722"/>
        <end position="782"/>
    </location>
</feature>
<evidence type="ECO:0000259" key="5">
    <source>
        <dbReference type="PROSITE" id="PS50061"/>
    </source>
</evidence>
<feature type="compositionally biased region" description="Low complexity" evidence="4">
    <location>
        <begin position="759"/>
        <end position="774"/>
    </location>
</feature>
<comment type="subcellular location">
    <subcellularLocation>
        <location evidence="3">Nucleus</location>
    </subcellularLocation>
</comment>
<proteinExistence type="inferred from homology"/>
<dbReference type="InterPro" id="IPR013761">
    <property type="entry name" value="SAM/pointed_sf"/>
</dbReference>
<feature type="region of interest" description="Disordered" evidence="4">
    <location>
        <begin position="512"/>
        <end position="681"/>
    </location>
</feature>
<dbReference type="PROSITE" id="PS00346">
    <property type="entry name" value="ETS_DOMAIN_2"/>
    <property type="match status" value="1"/>
</dbReference>
<dbReference type="PANTHER" id="PTHR11849">
    <property type="entry name" value="ETS"/>
    <property type="match status" value="1"/>
</dbReference>
<evidence type="ECO:0000256" key="1">
    <source>
        <dbReference type="ARBA" id="ARBA00005562"/>
    </source>
</evidence>
<evidence type="ECO:0000313" key="8">
    <source>
        <dbReference type="Proteomes" id="UP001154329"/>
    </source>
</evidence>
<dbReference type="PRINTS" id="PR00454">
    <property type="entry name" value="ETSDOMAIN"/>
</dbReference>
<feature type="domain" description="PNT" evidence="6">
    <location>
        <begin position="237"/>
        <end position="416"/>
    </location>
</feature>